<organism evidence="1 2">
    <name type="scientific">Streptomyces mobaraensis (strain ATCC 29032 / DSM 40847 / JCM 4168 / NBRC 13819 / NCIMB 11159 / IPCR 16-22)</name>
    <dbReference type="NCBI Taxonomy" id="1223523"/>
    <lineage>
        <taxon>Bacteria</taxon>
        <taxon>Bacillati</taxon>
        <taxon>Actinomycetota</taxon>
        <taxon>Actinomycetes</taxon>
        <taxon>Kitasatosporales</taxon>
        <taxon>Streptomycetaceae</taxon>
        <taxon>Streptomyces</taxon>
    </lineage>
</organism>
<dbReference type="PATRIC" id="fig|1223523.3.peg.1523"/>
<accession>M3B5J3</accession>
<evidence type="ECO:0000313" key="2">
    <source>
        <dbReference type="Proteomes" id="UP000011740"/>
    </source>
</evidence>
<sequence length="117" mass="12936">MAEDAADGSLPIDIEGIASRTESALALRMDTTTREAMDSVTPAVVGHLNLLLCEELGADNDQEVRELVRKGYTLIDYNNRPTHSTPTFGAFLYLRDVALLTRRLLWIYTERNGLGAP</sequence>
<proteinExistence type="predicted"/>
<reference evidence="1 2" key="1">
    <citation type="journal article" date="2013" name="Genome Announc.">
        <title>Whole-Genome Shotgun Assembly and Analysis of the Genome of Streptomyces mobaraensis DSM 40847, a Strain for Industrial Production of Microbial Transglutaminase.</title>
        <authorList>
            <person name="Yang H."/>
            <person name="He T."/>
            <person name="Wu W."/>
            <person name="Zhu W."/>
            <person name="Lu B."/>
            <person name="Sun W."/>
        </authorList>
    </citation>
    <scope>NUCLEOTIDE SEQUENCE [LARGE SCALE GENOMIC DNA]</scope>
    <source>
        <strain evidence="1 2">DSM 40847</strain>
    </source>
</reference>
<protein>
    <submittedName>
        <fullName evidence="1">Uncharacterized protein</fullName>
    </submittedName>
</protein>
<comment type="caution">
    <text evidence="1">The sequence shown here is derived from an EMBL/GenBank/DDBJ whole genome shotgun (WGS) entry which is preliminary data.</text>
</comment>
<dbReference type="RefSeq" id="WP_004941356.1">
    <property type="nucleotide sequence ID" value="NZ_AORZ01000014.1"/>
</dbReference>
<evidence type="ECO:0000313" key="1">
    <source>
        <dbReference type="EMBL" id="EMF01268.1"/>
    </source>
</evidence>
<dbReference type="STRING" id="1223523.H340_07426"/>
<dbReference type="EMBL" id="AORZ01000014">
    <property type="protein sequence ID" value="EMF01268.1"/>
    <property type="molecule type" value="Genomic_DNA"/>
</dbReference>
<dbReference type="AlphaFoldDB" id="M3B5J3"/>
<dbReference type="eggNOG" id="ENOG5031VUK">
    <property type="taxonomic scope" value="Bacteria"/>
</dbReference>
<dbReference type="Proteomes" id="UP000011740">
    <property type="component" value="Unassembled WGS sequence"/>
</dbReference>
<name>M3B5J3_STRM1</name>
<gene>
    <name evidence="1" type="ORF">H340_07426</name>
</gene>